<proteinExistence type="inferred from homology"/>
<comment type="subcellular location">
    <subcellularLocation>
        <location evidence="1">Cell membrane</location>
        <topology evidence="1">Multi-pass membrane protein</topology>
    </subcellularLocation>
</comment>
<dbReference type="PANTHER" id="PTHR30047:SF7">
    <property type="entry name" value="HIGH-AFFINITY CHOLINE TRANSPORT PROTEIN"/>
    <property type="match status" value="1"/>
</dbReference>
<dbReference type="GO" id="GO:0005886">
    <property type="term" value="C:plasma membrane"/>
    <property type="evidence" value="ECO:0007669"/>
    <property type="project" value="UniProtKB-SubCell"/>
</dbReference>
<name>A0A6N7EV94_9GAMM</name>
<sequence length="603" mass="65089">MLEDNELDGYIQKRGVLKGLNAEMGIAAFTMIIIFILYTILMGDTASTQFLGMKSWIESTLGWYYVALMVLTLCICIGIMFGRAGSIRLGPDNEKPEFSNFAWFSMLFGCGTGAGMLFFSMSEPMIHFASQWSGGNPFLSAEVKSAVAQFFTLKQEALDAGLTPGQEGFPVPNDLVAKAATGGLKMTIFHWGIIAWAMYAIVGVSLAYFAFRKGLPLSIRSALYPLIGDKIYGFWGHLVDILAVFGTIFGIATTLGLGVDQIGSGLVSIGAIETKSQTVTIVSIVIITAIATISATTGVGKGIKILSVSNTWICIGLITYFLLFSNFNYLVASTLSGLGDYLSGSITMSTWTARSAEERVWQGGWTIFYWGWWIAWAAFVGLFIARISRGRTIREFMLGVIFVPTLVGMVWFGVIGSAGIYESLYGSDMSIYNTSVQNWDYAGTLYAAFDVLSPGLTATFMKIVAIIVVVVFFVTAADSGTLVLGRLLSFGRRPPIQQRVIWGIVLGAVTLIVLLLGKEQALKALQAASIAGALPFSFVLIIMCWGLVKGIFAEVNEIKAEELALKQRTLANNPDNSSTANPVTNPTTHPTTHPSTNPAGQSS</sequence>
<dbReference type="EMBL" id="WHNW01000002">
    <property type="protein sequence ID" value="MPV85525.1"/>
    <property type="molecule type" value="Genomic_DNA"/>
</dbReference>
<evidence type="ECO:0000256" key="1">
    <source>
        <dbReference type="ARBA" id="ARBA00004651"/>
    </source>
</evidence>
<evidence type="ECO:0000256" key="5">
    <source>
        <dbReference type="ARBA" id="ARBA00022692"/>
    </source>
</evidence>
<dbReference type="GO" id="GO:0022857">
    <property type="term" value="F:transmembrane transporter activity"/>
    <property type="evidence" value="ECO:0007669"/>
    <property type="project" value="InterPro"/>
</dbReference>
<accession>A0A6N7EV94</accession>
<organism evidence="10 11">
    <name type="scientific">Ostreibacterium oceani</name>
    <dbReference type="NCBI Taxonomy" id="2654998"/>
    <lineage>
        <taxon>Bacteria</taxon>
        <taxon>Pseudomonadati</taxon>
        <taxon>Pseudomonadota</taxon>
        <taxon>Gammaproteobacteria</taxon>
        <taxon>Cardiobacteriales</taxon>
        <taxon>Ostreibacteriaceae</taxon>
        <taxon>Ostreibacterium</taxon>
    </lineage>
</organism>
<dbReference type="InterPro" id="IPR000060">
    <property type="entry name" value="BCCT_transptr"/>
</dbReference>
<feature type="transmembrane region" description="Helical" evidence="9">
    <location>
        <begin position="463"/>
        <end position="488"/>
    </location>
</feature>
<keyword evidence="7 9" id="KW-0472">Membrane</keyword>
<keyword evidence="6 9" id="KW-1133">Transmembrane helix</keyword>
<feature type="transmembrane region" description="Helical" evidence="9">
    <location>
        <begin position="279"/>
        <end position="300"/>
    </location>
</feature>
<evidence type="ECO:0000256" key="9">
    <source>
        <dbReference type="SAM" id="Phobius"/>
    </source>
</evidence>
<evidence type="ECO:0000313" key="10">
    <source>
        <dbReference type="EMBL" id="MPV85525.1"/>
    </source>
</evidence>
<feature type="transmembrane region" description="Helical" evidence="9">
    <location>
        <begin position="20"/>
        <end position="41"/>
    </location>
</feature>
<dbReference type="FunCoup" id="A0A6N7EV94">
    <property type="interactions" value="96"/>
</dbReference>
<feature type="transmembrane region" description="Helical" evidence="9">
    <location>
        <begin position="524"/>
        <end position="548"/>
    </location>
</feature>
<dbReference type="Proteomes" id="UP000471298">
    <property type="component" value="Unassembled WGS sequence"/>
</dbReference>
<dbReference type="InParanoid" id="A0A6N7EV94"/>
<dbReference type="Pfam" id="PF02028">
    <property type="entry name" value="BCCT"/>
    <property type="match status" value="2"/>
</dbReference>
<keyword evidence="5 9" id="KW-0812">Transmembrane</keyword>
<feature type="transmembrane region" description="Helical" evidence="9">
    <location>
        <begin position="232"/>
        <end position="259"/>
    </location>
</feature>
<feature type="region of interest" description="Disordered" evidence="8">
    <location>
        <begin position="571"/>
        <end position="603"/>
    </location>
</feature>
<gene>
    <name evidence="10" type="ORF">GCU85_02090</name>
</gene>
<evidence type="ECO:0000256" key="6">
    <source>
        <dbReference type="ARBA" id="ARBA00022989"/>
    </source>
</evidence>
<evidence type="ECO:0000256" key="2">
    <source>
        <dbReference type="ARBA" id="ARBA00005658"/>
    </source>
</evidence>
<dbReference type="PANTHER" id="PTHR30047">
    <property type="entry name" value="HIGH-AFFINITY CHOLINE TRANSPORT PROTEIN-RELATED"/>
    <property type="match status" value="1"/>
</dbReference>
<feature type="transmembrane region" description="Helical" evidence="9">
    <location>
        <begin position="500"/>
        <end position="518"/>
    </location>
</feature>
<keyword evidence="11" id="KW-1185">Reference proteome</keyword>
<evidence type="ECO:0000256" key="8">
    <source>
        <dbReference type="SAM" id="MobiDB-lite"/>
    </source>
</evidence>
<feature type="transmembrane region" description="Helical" evidence="9">
    <location>
        <begin position="312"/>
        <end position="332"/>
    </location>
</feature>
<protein>
    <submittedName>
        <fullName evidence="10">BCCT family transporter</fullName>
    </submittedName>
</protein>
<dbReference type="RefSeq" id="WP_152808866.1">
    <property type="nucleotide sequence ID" value="NZ_WHNW01000002.1"/>
</dbReference>
<evidence type="ECO:0000256" key="7">
    <source>
        <dbReference type="ARBA" id="ARBA00023136"/>
    </source>
</evidence>
<feature type="transmembrane region" description="Helical" evidence="9">
    <location>
        <begin position="61"/>
        <end position="81"/>
    </location>
</feature>
<comment type="caution">
    <text evidence="10">The sequence shown here is derived from an EMBL/GenBank/DDBJ whole genome shotgun (WGS) entry which is preliminary data.</text>
</comment>
<dbReference type="PROSITE" id="PS01303">
    <property type="entry name" value="BCCT"/>
    <property type="match status" value="1"/>
</dbReference>
<feature type="transmembrane region" description="Helical" evidence="9">
    <location>
        <begin position="367"/>
        <end position="385"/>
    </location>
</feature>
<evidence type="ECO:0000256" key="4">
    <source>
        <dbReference type="ARBA" id="ARBA00022475"/>
    </source>
</evidence>
<feature type="transmembrane region" description="Helical" evidence="9">
    <location>
        <begin position="397"/>
        <end position="421"/>
    </location>
</feature>
<evidence type="ECO:0000256" key="3">
    <source>
        <dbReference type="ARBA" id="ARBA00022448"/>
    </source>
</evidence>
<feature type="transmembrane region" description="Helical" evidence="9">
    <location>
        <begin position="101"/>
        <end position="121"/>
    </location>
</feature>
<evidence type="ECO:0000313" key="11">
    <source>
        <dbReference type="Proteomes" id="UP000471298"/>
    </source>
</evidence>
<dbReference type="InterPro" id="IPR018093">
    <property type="entry name" value="BCCT_CS"/>
</dbReference>
<comment type="similarity">
    <text evidence="2">Belongs to the BCCT transporter (TC 2.A.15) family.</text>
</comment>
<keyword evidence="3" id="KW-0813">Transport</keyword>
<keyword evidence="4" id="KW-1003">Cell membrane</keyword>
<feature type="transmembrane region" description="Helical" evidence="9">
    <location>
        <begin position="188"/>
        <end position="211"/>
    </location>
</feature>
<reference evidence="10 11" key="1">
    <citation type="submission" date="2019-10" db="EMBL/GenBank/DDBJ databases">
        <title>Cardiobacteriales fam. a chemoheterotrophic member of the order Cardiobacteriales, and proposal of Cardiobacteriales fam. nov.</title>
        <authorList>
            <person name="Wang C."/>
        </authorList>
    </citation>
    <scope>NUCLEOTIDE SEQUENCE [LARGE SCALE GENOMIC DNA]</scope>
    <source>
        <strain evidence="10 11">ML27</strain>
    </source>
</reference>
<dbReference type="AlphaFoldDB" id="A0A6N7EV94"/>
<feature type="compositionally biased region" description="Low complexity" evidence="8">
    <location>
        <begin position="579"/>
        <end position="603"/>
    </location>
</feature>